<name>A0A821HLT1_9BILA</name>
<evidence type="ECO:0000313" key="1">
    <source>
        <dbReference type="EMBL" id="CAF4687349.1"/>
    </source>
</evidence>
<organism evidence="1 2">
    <name type="scientific">Rotaria socialis</name>
    <dbReference type="NCBI Taxonomy" id="392032"/>
    <lineage>
        <taxon>Eukaryota</taxon>
        <taxon>Metazoa</taxon>
        <taxon>Spiralia</taxon>
        <taxon>Gnathifera</taxon>
        <taxon>Rotifera</taxon>
        <taxon>Eurotatoria</taxon>
        <taxon>Bdelloidea</taxon>
        <taxon>Philodinida</taxon>
        <taxon>Philodinidae</taxon>
        <taxon>Rotaria</taxon>
    </lineage>
</organism>
<reference evidence="1" key="1">
    <citation type="submission" date="2021-02" db="EMBL/GenBank/DDBJ databases">
        <authorList>
            <person name="Nowell W R."/>
        </authorList>
    </citation>
    <scope>NUCLEOTIDE SEQUENCE</scope>
</reference>
<protein>
    <submittedName>
        <fullName evidence="1">Uncharacterized protein</fullName>
    </submittedName>
</protein>
<feature type="non-terminal residue" evidence="1">
    <location>
        <position position="1"/>
    </location>
</feature>
<proteinExistence type="predicted"/>
<accession>A0A821HLT1</accession>
<dbReference type="EMBL" id="CAJOBQ010007985">
    <property type="protein sequence ID" value="CAF4687349.1"/>
    <property type="molecule type" value="Genomic_DNA"/>
</dbReference>
<dbReference type="AlphaFoldDB" id="A0A821HLT1"/>
<comment type="caution">
    <text evidence="1">The sequence shown here is derived from an EMBL/GenBank/DDBJ whole genome shotgun (WGS) entry which is preliminary data.</text>
</comment>
<gene>
    <name evidence="1" type="ORF">TSG867_LOCUS32686</name>
</gene>
<sequence length="74" mass="9012">FTIRNRNCNRNSKFEIVISMKKQFQNLISKFEIAIKIKKQIQNNRFASMAHETKHDFWLKLSFPKPVRRVFDRV</sequence>
<dbReference type="Proteomes" id="UP000663862">
    <property type="component" value="Unassembled WGS sequence"/>
</dbReference>
<evidence type="ECO:0000313" key="2">
    <source>
        <dbReference type="Proteomes" id="UP000663862"/>
    </source>
</evidence>